<comment type="similarity">
    <text evidence="2">Belongs to the TDA2 family.</text>
</comment>
<comment type="subcellular location">
    <subcellularLocation>
        <location evidence="1">Cell projection</location>
    </subcellularLocation>
</comment>
<protein>
    <recommendedName>
        <fullName evidence="3">Topoisomerase I damage affected protein 2</fullName>
    </recommendedName>
</protein>
<reference evidence="5 6" key="1">
    <citation type="journal article" date="2023" name="Elife">
        <title>Identification of key yeast species and microbe-microbe interactions impacting larval growth of Drosophila in the wild.</title>
        <authorList>
            <person name="Mure A."/>
            <person name="Sugiura Y."/>
            <person name="Maeda R."/>
            <person name="Honda K."/>
            <person name="Sakurai N."/>
            <person name="Takahashi Y."/>
            <person name="Watada M."/>
            <person name="Katoh T."/>
            <person name="Gotoh A."/>
            <person name="Gotoh Y."/>
            <person name="Taniguchi I."/>
            <person name="Nakamura K."/>
            <person name="Hayashi T."/>
            <person name="Katayama T."/>
            <person name="Uemura T."/>
            <person name="Hattori Y."/>
        </authorList>
    </citation>
    <scope>NUCLEOTIDE SEQUENCE [LARGE SCALE GENOMIC DNA]</scope>
    <source>
        <strain evidence="5 6">SC-9</strain>
    </source>
</reference>
<evidence type="ECO:0000256" key="2">
    <source>
        <dbReference type="ARBA" id="ARBA00010778"/>
    </source>
</evidence>
<organism evidence="5 6">
    <name type="scientific">Saccharomycopsis crataegensis</name>
    <dbReference type="NCBI Taxonomy" id="43959"/>
    <lineage>
        <taxon>Eukaryota</taxon>
        <taxon>Fungi</taxon>
        <taxon>Dikarya</taxon>
        <taxon>Ascomycota</taxon>
        <taxon>Saccharomycotina</taxon>
        <taxon>Saccharomycetes</taxon>
        <taxon>Saccharomycopsidaceae</taxon>
        <taxon>Saccharomycopsis</taxon>
    </lineage>
</organism>
<evidence type="ECO:0000313" key="5">
    <source>
        <dbReference type="EMBL" id="GMM34174.1"/>
    </source>
</evidence>
<evidence type="ECO:0000256" key="4">
    <source>
        <dbReference type="ARBA" id="ARBA00023273"/>
    </source>
</evidence>
<dbReference type="InterPro" id="IPR005334">
    <property type="entry name" value="Tctex-1-like"/>
</dbReference>
<dbReference type="GeneID" id="90072153"/>
<accession>A0AAV5QHQ5</accession>
<name>A0AAV5QHQ5_9ASCO</name>
<dbReference type="Pfam" id="PF03645">
    <property type="entry name" value="Tctex-1"/>
    <property type="match status" value="1"/>
</dbReference>
<evidence type="ECO:0000313" key="6">
    <source>
        <dbReference type="Proteomes" id="UP001360560"/>
    </source>
</evidence>
<evidence type="ECO:0000256" key="3">
    <source>
        <dbReference type="ARBA" id="ARBA00019193"/>
    </source>
</evidence>
<evidence type="ECO:0000256" key="1">
    <source>
        <dbReference type="ARBA" id="ARBA00004316"/>
    </source>
</evidence>
<dbReference type="AlphaFoldDB" id="A0AAV5QHQ5"/>
<sequence length="120" mass="13291">MTMTTKILSASCNEESSPIIRSKLDKLVEQEVSLVATKGSNSTRSLIESILQALKKTSSLHKFIVNVSAITYSTSETELSIKSSIGSVWESKKDGYINYKISDNDTTEYLISIIWIHIDG</sequence>
<dbReference type="RefSeq" id="XP_064851174.1">
    <property type="nucleotide sequence ID" value="XM_064995102.1"/>
</dbReference>
<comment type="caution">
    <text evidence="5">The sequence shown here is derived from an EMBL/GenBank/DDBJ whole genome shotgun (WGS) entry which is preliminary data.</text>
</comment>
<dbReference type="GO" id="GO:0042995">
    <property type="term" value="C:cell projection"/>
    <property type="evidence" value="ECO:0007669"/>
    <property type="project" value="UniProtKB-SubCell"/>
</dbReference>
<dbReference type="Proteomes" id="UP001360560">
    <property type="component" value="Unassembled WGS sequence"/>
</dbReference>
<proteinExistence type="inferred from homology"/>
<dbReference type="InterPro" id="IPR038586">
    <property type="entry name" value="Tctex-1-like_sf"/>
</dbReference>
<keyword evidence="6" id="KW-1185">Reference proteome</keyword>
<dbReference type="EMBL" id="BTFZ01000002">
    <property type="protein sequence ID" value="GMM34174.1"/>
    <property type="molecule type" value="Genomic_DNA"/>
</dbReference>
<gene>
    <name evidence="5" type="ORF">DASC09_014990</name>
</gene>
<dbReference type="Gene3D" id="3.30.1140.40">
    <property type="entry name" value="Tctex-1"/>
    <property type="match status" value="1"/>
</dbReference>
<keyword evidence="4" id="KW-0966">Cell projection</keyword>